<dbReference type="OrthoDB" id="5951803at2759"/>
<evidence type="ECO:0000256" key="7">
    <source>
        <dbReference type="SAM" id="SignalP"/>
    </source>
</evidence>
<organism evidence="9 10">
    <name type="scientific">Pocillopora damicornis</name>
    <name type="common">Cauliflower coral</name>
    <name type="synonym">Millepora damicornis</name>
    <dbReference type="NCBI Taxonomy" id="46731"/>
    <lineage>
        <taxon>Eukaryota</taxon>
        <taxon>Metazoa</taxon>
        <taxon>Cnidaria</taxon>
        <taxon>Anthozoa</taxon>
        <taxon>Hexacorallia</taxon>
        <taxon>Scleractinia</taxon>
        <taxon>Astrocoeniina</taxon>
        <taxon>Pocilloporidae</taxon>
        <taxon>Pocillopora</taxon>
    </lineage>
</organism>
<keyword evidence="7" id="KW-0732">Signal</keyword>
<evidence type="ECO:0000256" key="3">
    <source>
        <dbReference type="ARBA" id="ARBA00022741"/>
    </source>
</evidence>
<dbReference type="GO" id="GO:0005759">
    <property type="term" value="C:mitochondrial matrix"/>
    <property type="evidence" value="ECO:0007669"/>
    <property type="project" value="TreeGrafter"/>
</dbReference>
<dbReference type="EC" id="6.2.1.2" evidence="5"/>
<dbReference type="GO" id="GO:0006637">
    <property type="term" value="P:acyl-CoA metabolic process"/>
    <property type="evidence" value="ECO:0007669"/>
    <property type="project" value="TreeGrafter"/>
</dbReference>
<accession>A0A3M6UEA4</accession>
<comment type="caution">
    <text evidence="9">The sequence shown here is derived from an EMBL/GenBank/DDBJ whole genome shotgun (WGS) entry which is preliminary data.</text>
</comment>
<dbReference type="InterPro" id="IPR045851">
    <property type="entry name" value="AMP-bd_C_sf"/>
</dbReference>
<dbReference type="GO" id="GO:0004321">
    <property type="term" value="F:fatty-acyl-CoA synthase activity"/>
    <property type="evidence" value="ECO:0007669"/>
    <property type="project" value="TreeGrafter"/>
</dbReference>
<evidence type="ECO:0000256" key="1">
    <source>
        <dbReference type="ARBA" id="ARBA00006432"/>
    </source>
</evidence>
<dbReference type="InterPro" id="IPR051087">
    <property type="entry name" value="Mitochondrial_ACSM"/>
</dbReference>
<dbReference type="InterPro" id="IPR042099">
    <property type="entry name" value="ANL_N_sf"/>
</dbReference>
<evidence type="ECO:0000256" key="5">
    <source>
        <dbReference type="ARBA" id="ARBA00039009"/>
    </source>
</evidence>
<dbReference type="InterPro" id="IPR000873">
    <property type="entry name" value="AMP-dep_synth/lig_dom"/>
</dbReference>
<keyword evidence="10" id="KW-1185">Reference proteome</keyword>
<sequence>MFVVVLLFLVYPSTREGKKQSDHPALWWIDGAGNEVKWTFGDVAVNSKKVANLLSNEADVKPGDRVMVILPAIPEYWLIQAACLRTGSVFLIMPTNVGPKELHRRMLKSKPVCVVAAPCDQVNNELLDVVDEVFCSAEVDIRSRILVNRMKYEERSHFVESDLIWIASPTEPRTHCNYRQRDILTFPREPGDDSRPDSVGKLLTGIDMLIVDDKYNEVTPGTQGRVVIRVKPYCPVGMFTRYVDDPEKTESCFCGDFFITGDLGRMDEDGYFWIFGRTDDVLIIDGCNIIPGDVENCLKEHPAVLNCVVVSVSYLNRQMEFIDDLPKTGTGKVDRRKLQCADL</sequence>
<dbReference type="AlphaFoldDB" id="A0A3M6UEA4"/>
<dbReference type="Proteomes" id="UP000275408">
    <property type="component" value="Unassembled WGS sequence"/>
</dbReference>
<dbReference type="EMBL" id="RCHS01001707">
    <property type="protein sequence ID" value="RMX51906.1"/>
    <property type="molecule type" value="Genomic_DNA"/>
</dbReference>
<evidence type="ECO:0000256" key="6">
    <source>
        <dbReference type="ARBA" id="ARBA00048477"/>
    </source>
</evidence>
<name>A0A3M6UEA4_POCDA</name>
<keyword evidence="4" id="KW-0067">ATP-binding</keyword>
<dbReference type="STRING" id="46731.A0A3M6UEA4"/>
<comment type="similarity">
    <text evidence="1">Belongs to the ATP-dependent AMP-binding enzyme family.</text>
</comment>
<dbReference type="SUPFAM" id="SSF56801">
    <property type="entry name" value="Acetyl-CoA synthetase-like"/>
    <property type="match status" value="2"/>
</dbReference>
<keyword evidence="2" id="KW-0436">Ligase</keyword>
<comment type="catalytic activity">
    <reaction evidence="6">
        <text>a medium-chain fatty acid + ATP + CoA = a medium-chain fatty acyl-CoA + AMP + diphosphate</text>
        <dbReference type="Rhea" id="RHEA:48340"/>
        <dbReference type="ChEBI" id="CHEBI:30616"/>
        <dbReference type="ChEBI" id="CHEBI:33019"/>
        <dbReference type="ChEBI" id="CHEBI:57287"/>
        <dbReference type="ChEBI" id="CHEBI:59558"/>
        <dbReference type="ChEBI" id="CHEBI:90546"/>
        <dbReference type="ChEBI" id="CHEBI:456215"/>
        <dbReference type="EC" id="6.2.1.2"/>
    </reaction>
    <physiologicalReaction direction="left-to-right" evidence="6">
        <dbReference type="Rhea" id="RHEA:48341"/>
    </physiologicalReaction>
</comment>
<dbReference type="GO" id="GO:0006633">
    <property type="term" value="P:fatty acid biosynthetic process"/>
    <property type="evidence" value="ECO:0007669"/>
    <property type="project" value="TreeGrafter"/>
</dbReference>
<protein>
    <recommendedName>
        <fullName evidence="5">medium-chain acyl-CoA ligase</fullName>
        <ecNumber evidence="5">6.2.1.2</ecNumber>
    </recommendedName>
</protein>
<dbReference type="Pfam" id="PF00501">
    <property type="entry name" value="AMP-binding"/>
    <property type="match status" value="1"/>
</dbReference>
<evidence type="ECO:0000256" key="2">
    <source>
        <dbReference type="ARBA" id="ARBA00022598"/>
    </source>
</evidence>
<dbReference type="PANTHER" id="PTHR43605:SF10">
    <property type="entry name" value="ACYL-COA SYNTHETASE MEDIUM CHAIN FAMILY MEMBER 3"/>
    <property type="match status" value="1"/>
</dbReference>
<dbReference type="Gene3D" id="3.40.50.12780">
    <property type="entry name" value="N-terminal domain of ligase-like"/>
    <property type="match status" value="2"/>
</dbReference>
<keyword evidence="3" id="KW-0547">Nucleotide-binding</keyword>
<evidence type="ECO:0000313" key="10">
    <source>
        <dbReference type="Proteomes" id="UP000275408"/>
    </source>
</evidence>
<dbReference type="PANTHER" id="PTHR43605">
    <property type="entry name" value="ACYL-COENZYME A SYNTHETASE"/>
    <property type="match status" value="1"/>
</dbReference>
<evidence type="ECO:0000256" key="4">
    <source>
        <dbReference type="ARBA" id="ARBA00022840"/>
    </source>
</evidence>
<evidence type="ECO:0000313" key="9">
    <source>
        <dbReference type="EMBL" id="RMX51906.1"/>
    </source>
</evidence>
<feature type="chain" id="PRO_5018166877" description="medium-chain acyl-CoA ligase" evidence="7">
    <location>
        <begin position="18"/>
        <end position="343"/>
    </location>
</feature>
<feature type="domain" description="AMP-dependent synthetase/ligase" evidence="8">
    <location>
        <begin position="17"/>
        <end position="134"/>
    </location>
</feature>
<gene>
    <name evidence="9" type="ORF">pdam_00012169</name>
</gene>
<proteinExistence type="inferred from homology"/>
<dbReference type="GO" id="GO:0031956">
    <property type="term" value="F:medium-chain fatty acid-CoA ligase activity"/>
    <property type="evidence" value="ECO:0007669"/>
    <property type="project" value="UniProtKB-EC"/>
</dbReference>
<dbReference type="Gene3D" id="3.30.300.30">
    <property type="match status" value="1"/>
</dbReference>
<feature type="signal peptide" evidence="7">
    <location>
        <begin position="1"/>
        <end position="17"/>
    </location>
</feature>
<reference evidence="9 10" key="1">
    <citation type="journal article" date="2018" name="Sci. Rep.">
        <title>Comparative analysis of the Pocillopora damicornis genome highlights role of immune system in coral evolution.</title>
        <authorList>
            <person name="Cunning R."/>
            <person name="Bay R.A."/>
            <person name="Gillette P."/>
            <person name="Baker A.C."/>
            <person name="Traylor-Knowles N."/>
        </authorList>
    </citation>
    <scope>NUCLEOTIDE SEQUENCE [LARGE SCALE GENOMIC DNA]</scope>
    <source>
        <strain evidence="9">RSMAS</strain>
        <tissue evidence="9">Whole animal</tissue>
    </source>
</reference>
<evidence type="ECO:0000259" key="8">
    <source>
        <dbReference type="Pfam" id="PF00501"/>
    </source>
</evidence>
<dbReference type="GO" id="GO:0005524">
    <property type="term" value="F:ATP binding"/>
    <property type="evidence" value="ECO:0007669"/>
    <property type="project" value="UniProtKB-KW"/>
</dbReference>